<organism evidence="2 3">
    <name type="scientific">Periplaneta americana</name>
    <name type="common">American cockroach</name>
    <name type="synonym">Blatta americana</name>
    <dbReference type="NCBI Taxonomy" id="6978"/>
    <lineage>
        <taxon>Eukaryota</taxon>
        <taxon>Metazoa</taxon>
        <taxon>Ecdysozoa</taxon>
        <taxon>Arthropoda</taxon>
        <taxon>Hexapoda</taxon>
        <taxon>Insecta</taxon>
        <taxon>Pterygota</taxon>
        <taxon>Neoptera</taxon>
        <taxon>Polyneoptera</taxon>
        <taxon>Dictyoptera</taxon>
        <taxon>Blattodea</taxon>
        <taxon>Blattoidea</taxon>
        <taxon>Blattidae</taxon>
        <taxon>Blattinae</taxon>
        <taxon>Periplaneta</taxon>
    </lineage>
</organism>
<name>A0ABQ8SSZ5_PERAM</name>
<keyword evidence="3" id="KW-1185">Reference proteome</keyword>
<dbReference type="PANTHER" id="PTHR47027:SF29">
    <property type="entry name" value="C2H2-TYPE DOMAIN-CONTAINING PROTEIN"/>
    <property type="match status" value="1"/>
</dbReference>
<dbReference type="PANTHER" id="PTHR47027">
    <property type="entry name" value="REVERSE TRANSCRIPTASE DOMAIN-CONTAINING PROTEIN"/>
    <property type="match status" value="1"/>
</dbReference>
<evidence type="ECO:0000313" key="3">
    <source>
        <dbReference type="Proteomes" id="UP001148838"/>
    </source>
</evidence>
<dbReference type="Proteomes" id="UP001148838">
    <property type="component" value="Unassembled WGS sequence"/>
</dbReference>
<dbReference type="EMBL" id="JAJSOF020000021">
    <property type="protein sequence ID" value="KAJ4437305.1"/>
    <property type="molecule type" value="Genomic_DNA"/>
</dbReference>
<evidence type="ECO:0000313" key="2">
    <source>
        <dbReference type="EMBL" id="KAJ4437305.1"/>
    </source>
</evidence>
<comment type="caution">
    <text evidence="2">The sequence shown here is derived from an EMBL/GenBank/DDBJ whole genome shotgun (WGS) entry which is preliminary data.</text>
</comment>
<feature type="region of interest" description="Disordered" evidence="1">
    <location>
        <begin position="82"/>
        <end position="132"/>
    </location>
</feature>
<feature type="compositionally biased region" description="Basic and acidic residues" evidence="1">
    <location>
        <begin position="93"/>
        <end position="128"/>
    </location>
</feature>
<dbReference type="InterPro" id="IPR001888">
    <property type="entry name" value="Transposase_1"/>
</dbReference>
<protein>
    <submittedName>
        <fullName evidence="2">Uncharacterized protein</fullName>
    </submittedName>
</protein>
<gene>
    <name evidence="2" type="ORF">ANN_17443</name>
</gene>
<evidence type="ECO:0000256" key="1">
    <source>
        <dbReference type="SAM" id="MobiDB-lite"/>
    </source>
</evidence>
<dbReference type="Pfam" id="PF01359">
    <property type="entry name" value="Transposase_1"/>
    <property type="match status" value="1"/>
</dbReference>
<proteinExistence type="predicted"/>
<reference evidence="2 3" key="1">
    <citation type="journal article" date="2022" name="Allergy">
        <title>Genome assembly and annotation of Periplaneta americana reveal a comprehensive cockroach allergen profile.</title>
        <authorList>
            <person name="Wang L."/>
            <person name="Xiong Q."/>
            <person name="Saelim N."/>
            <person name="Wang L."/>
            <person name="Nong W."/>
            <person name="Wan A.T."/>
            <person name="Shi M."/>
            <person name="Liu X."/>
            <person name="Cao Q."/>
            <person name="Hui J.H.L."/>
            <person name="Sookrung N."/>
            <person name="Leung T.F."/>
            <person name="Tungtrongchitr A."/>
            <person name="Tsui S.K.W."/>
        </authorList>
    </citation>
    <scope>NUCLEOTIDE SEQUENCE [LARGE SCALE GENOMIC DNA]</scope>
    <source>
        <strain evidence="2">PWHHKU_190912</strain>
    </source>
</reference>
<sequence>MYLDLFNDVISTTRLSSMDAIGDSEMIFGEMRPRFRHRLPDICLTVGANLGKNPASTPNAITYGRERQLSLGFSEVMHATCEMRGPPLTNPDYTRDTETDQEEKKELVGSLDKKKLPTGRNGEREKSSGQKKYQMIDDTEIYRSYVETKRKAENKKYLRMGPAPSAESYPAFAPNELRENPGKNLNQVNCPNQDLNPDPLVSRLDILLLHSEVEKFKYLGATVTNINDTREEIKRRINMGNACYYSAEKLLSSSLLSKNLKVRIYKTVVLPVVLYGCETWTLTLRDEHRLRMFENKVLRKIFGAKRDEVAGEWRKLHNTELHALYSSPDIIGNIKSRRLRWAGHVAQGRVSLQDDARSGQSHRAITTAVIAEIDVLYGDHFGRTCRLVGISHGSAHVIAMKHLHYRKIFAQWVPHQFDGGTKSKESGCFTGSLATIPRGKVCIVTGNESCCHHFEPEIKLQSQQWKHIDSPPPKNSKAIHTSSDKVVLFFFDSRSPLLVEFLEHGAKINAQRYEETLQKLRRVFKSKRPGMLSNDVISLQLREEYDSDIWLGKASTSPPTAQISPHAISIFLES</sequence>
<dbReference type="InterPro" id="IPR036397">
    <property type="entry name" value="RNaseH_sf"/>
</dbReference>
<accession>A0ABQ8SSZ5</accession>
<dbReference type="Gene3D" id="3.30.420.10">
    <property type="entry name" value="Ribonuclease H-like superfamily/Ribonuclease H"/>
    <property type="match status" value="1"/>
</dbReference>